<dbReference type="KEGG" id="doe:DENOEST_1613"/>
<accession>A0A6S6Y8H2</accession>
<dbReference type="InterPro" id="IPR009057">
    <property type="entry name" value="Homeodomain-like_sf"/>
</dbReference>
<dbReference type="AlphaFoldDB" id="A0A6S6Y8H2"/>
<proteinExistence type="predicted"/>
<keyword evidence="3" id="KW-1185">Reference proteome</keyword>
<protein>
    <recommendedName>
        <fullName evidence="1">DNA binding HTH domain-containing protein</fullName>
    </recommendedName>
</protein>
<gene>
    <name evidence="2" type="ORF">DENOEST_1613</name>
</gene>
<feature type="domain" description="DNA binding HTH" evidence="1">
    <location>
        <begin position="30"/>
        <end position="67"/>
    </location>
</feature>
<dbReference type="Pfam" id="PF02954">
    <property type="entry name" value="HTH_8"/>
    <property type="match status" value="1"/>
</dbReference>
<reference evidence="2 3" key="1">
    <citation type="submission" date="2020-03" db="EMBL/GenBank/DDBJ databases">
        <authorList>
            <consortium name="Genoscope - CEA"/>
            <person name="William W."/>
        </authorList>
    </citation>
    <scope>NUCLEOTIDE SEQUENCE [LARGE SCALE GENOMIC DNA]</scope>
    <source>
        <strain evidence="3">DSM 16959</strain>
    </source>
</reference>
<dbReference type="InterPro" id="IPR002197">
    <property type="entry name" value="HTH_Fis"/>
</dbReference>
<organism evidence="2 3">
    <name type="scientific">Denitratisoma oestradiolicum</name>
    <dbReference type="NCBI Taxonomy" id="311182"/>
    <lineage>
        <taxon>Bacteria</taxon>
        <taxon>Pseudomonadati</taxon>
        <taxon>Pseudomonadota</taxon>
        <taxon>Betaproteobacteria</taxon>
        <taxon>Nitrosomonadales</taxon>
        <taxon>Sterolibacteriaceae</taxon>
        <taxon>Denitratisoma</taxon>
    </lineage>
</organism>
<dbReference type="EMBL" id="LR778301">
    <property type="protein sequence ID" value="CAB1368778.1"/>
    <property type="molecule type" value="Genomic_DNA"/>
</dbReference>
<evidence type="ECO:0000259" key="1">
    <source>
        <dbReference type="Pfam" id="PF02954"/>
    </source>
</evidence>
<dbReference type="PRINTS" id="PR01590">
    <property type="entry name" value="HTHFIS"/>
</dbReference>
<dbReference type="OrthoDB" id="9805953at2"/>
<evidence type="ECO:0000313" key="3">
    <source>
        <dbReference type="Proteomes" id="UP000515733"/>
    </source>
</evidence>
<dbReference type="Proteomes" id="UP000515733">
    <property type="component" value="Chromosome"/>
</dbReference>
<sequence length="93" mass="10354">MHTPWISALTHRTHCLLAQQPGEVFYLMSREFESTLIRCALASTGGCRQDAARLLGIGRNTITRKIHALSLDSIDALPHPMLKSQSRSQPTNK</sequence>
<evidence type="ECO:0000313" key="2">
    <source>
        <dbReference type="EMBL" id="CAB1368778.1"/>
    </source>
</evidence>
<dbReference type="SUPFAM" id="SSF46689">
    <property type="entry name" value="Homeodomain-like"/>
    <property type="match status" value="1"/>
</dbReference>
<dbReference type="Gene3D" id="1.10.10.60">
    <property type="entry name" value="Homeodomain-like"/>
    <property type="match status" value="1"/>
</dbReference>
<name>A0A6S6Y8H2_9PROT</name>
<dbReference type="GO" id="GO:0043565">
    <property type="term" value="F:sequence-specific DNA binding"/>
    <property type="evidence" value="ECO:0007669"/>
    <property type="project" value="InterPro"/>
</dbReference>